<proteinExistence type="predicted"/>
<accession>A0A915EVV9</accession>
<dbReference type="WBParaSite" id="maker-E.canG7_contigs_7983-snap-gene-0.1-mRNA-1">
    <property type="protein sequence ID" value="maker-E.canG7_contigs_7983-snap-gene-0.1-mRNA-1"/>
    <property type="gene ID" value="EcG7_09655"/>
</dbReference>
<keyword evidence="2" id="KW-1185">Reference proteome</keyword>
<evidence type="ECO:0000313" key="3">
    <source>
        <dbReference type="WBParaSite" id="maker-E.canG7_contigs_7983-snap-gene-0.1-mRNA-1"/>
    </source>
</evidence>
<sequence length="157" mass="16949">MFESSHISEVVDLQRPPFSSGGGDGGGDEILIPSSTFLLQGWRSCSRLASNGYLMGRMHGRWTTFSPHCPQLVLPPHGMACSSHLTPRHSIPLLPLCVDYNPSDRGNALHGNGNSSSPLPPSHFPIPTPYWLRPALPSPPVWPVTTASSNAQCASWL</sequence>
<dbReference type="AlphaFoldDB" id="A0A915EVV9"/>
<protein>
    <submittedName>
        <fullName evidence="3">Uncharacterized protein</fullName>
    </submittedName>
</protein>
<evidence type="ECO:0000313" key="2">
    <source>
        <dbReference type="Proteomes" id="UP000887562"/>
    </source>
</evidence>
<reference evidence="3" key="1">
    <citation type="submission" date="2022-11" db="UniProtKB">
        <authorList>
            <consortium name="WormBaseParasite"/>
        </authorList>
    </citation>
    <scope>IDENTIFICATION</scope>
</reference>
<evidence type="ECO:0000256" key="1">
    <source>
        <dbReference type="SAM" id="MobiDB-lite"/>
    </source>
</evidence>
<dbReference type="Proteomes" id="UP000887562">
    <property type="component" value="Unplaced"/>
</dbReference>
<feature type="region of interest" description="Disordered" evidence="1">
    <location>
        <begin position="1"/>
        <end position="26"/>
    </location>
</feature>
<organism evidence="2 3">
    <name type="scientific">Echinococcus canadensis</name>
    <dbReference type="NCBI Taxonomy" id="519352"/>
    <lineage>
        <taxon>Eukaryota</taxon>
        <taxon>Metazoa</taxon>
        <taxon>Spiralia</taxon>
        <taxon>Lophotrochozoa</taxon>
        <taxon>Platyhelminthes</taxon>
        <taxon>Cestoda</taxon>
        <taxon>Eucestoda</taxon>
        <taxon>Cyclophyllidea</taxon>
        <taxon>Taeniidae</taxon>
        <taxon>Echinococcus</taxon>
        <taxon>Echinococcus canadensis group</taxon>
    </lineage>
</organism>
<name>A0A915EVV9_9CEST</name>